<keyword evidence="2 4" id="KW-0238">DNA-binding</keyword>
<dbReference type="InterPro" id="IPR009057">
    <property type="entry name" value="Homeodomain-like_sf"/>
</dbReference>
<reference evidence="7" key="1">
    <citation type="journal article" date="2019" name="Int. J. Syst. Evol. Microbiol.">
        <title>The Global Catalogue of Microorganisms (GCM) 10K type strain sequencing project: providing services to taxonomists for standard genome sequencing and annotation.</title>
        <authorList>
            <consortium name="The Broad Institute Genomics Platform"/>
            <consortium name="The Broad Institute Genome Sequencing Center for Infectious Disease"/>
            <person name="Wu L."/>
            <person name="Ma J."/>
        </authorList>
    </citation>
    <scope>NUCLEOTIDE SEQUENCE [LARGE SCALE GENOMIC DNA]</scope>
    <source>
        <strain evidence="7">CGMCC 4.7683</strain>
    </source>
</reference>
<keyword evidence="1" id="KW-0805">Transcription regulation</keyword>
<name>A0ABQ3MB98_9PSEU</name>
<dbReference type="PANTHER" id="PTHR30055">
    <property type="entry name" value="HTH-TYPE TRANSCRIPTIONAL REGULATOR RUTR"/>
    <property type="match status" value="1"/>
</dbReference>
<dbReference type="Pfam" id="PF00440">
    <property type="entry name" value="TetR_N"/>
    <property type="match status" value="1"/>
</dbReference>
<protein>
    <submittedName>
        <fullName evidence="6">TetR family transcriptional regulator</fullName>
    </submittedName>
</protein>
<feature type="domain" description="HTH tetR-type" evidence="5">
    <location>
        <begin position="34"/>
        <end position="95"/>
    </location>
</feature>
<dbReference type="Pfam" id="PF13305">
    <property type="entry name" value="TetR_C_33"/>
    <property type="match status" value="1"/>
</dbReference>
<organism evidence="6 7">
    <name type="scientific">Amycolatopsis oliviviridis</name>
    <dbReference type="NCBI Taxonomy" id="1471590"/>
    <lineage>
        <taxon>Bacteria</taxon>
        <taxon>Bacillati</taxon>
        <taxon>Actinomycetota</taxon>
        <taxon>Actinomycetes</taxon>
        <taxon>Pseudonocardiales</taxon>
        <taxon>Pseudonocardiaceae</taxon>
        <taxon>Amycolatopsis</taxon>
    </lineage>
</organism>
<accession>A0ABQ3MB98</accession>
<evidence type="ECO:0000256" key="4">
    <source>
        <dbReference type="PROSITE-ProRule" id="PRU00335"/>
    </source>
</evidence>
<evidence type="ECO:0000256" key="3">
    <source>
        <dbReference type="ARBA" id="ARBA00023163"/>
    </source>
</evidence>
<proteinExistence type="predicted"/>
<evidence type="ECO:0000256" key="2">
    <source>
        <dbReference type="ARBA" id="ARBA00023125"/>
    </source>
</evidence>
<dbReference type="InterPro" id="IPR036271">
    <property type="entry name" value="Tet_transcr_reg_TetR-rel_C_sf"/>
</dbReference>
<evidence type="ECO:0000256" key="1">
    <source>
        <dbReference type="ARBA" id="ARBA00023015"/>
    </source>
</evidence>
<keyword evidence="7" id="KW-1185">Reference proteome</keyword>
<dbReference type="InterPro" id="IPR001647">
    <property type="entry name" value="HTH_TetR"/>
</dbReference>
<comment type="caution">
    <text evidence="6">The sequence shown here is derived from an EMBL/GenBank/DDBJ whole genome shotgun (WGS) entry which is preliminary data.</text>
</comment>
<dbReference type="Gene3D" id="1.10.357.10">
    <property type="entry name" value="Tetracycline Repressor, domain 2"/>
    <property type="match status" value="1"/>
</dbReference>
<sequence>MLQADIVKLTVSSQCWQHHGMGAKRTKARPGEGEKLRGEILCAADALLGEAGTDEALTLRAVARRTGVSTPSVYAHFPSRDALLEAVCLRVWDELAHRMREHAAEVADPMRALSRCARVYAWFALDHPVQYRVLLMRPSGGSSPGAVACFRHLADATAACVRAGILRGEPEVLAMGLWSAMHGCVSLLIAQPGFDWPEEPEALIDGVIRMAGLGTALACRVPRDAIPPSAELAADLDEVTAGWATSRERTG</sequence>
<evidence type="ECO:0000313" key="7">
    <source>
        <dbReference type="Proteomes" id="UP000635387"/>
    </source>
</evidence>
<dbReference type="InterPro" id="IPR050109">
    <property type="entry name" value="HTH-type_TetR-like_transc_reg"/>
</dbReference>
<dbReference type="PROSITE" id="PS50977">
    <property type="entry name" value="HTH_TETR_2"/>
    <property type="match status" value="1"/>
</dbReference>
<dbReference type="PANTHER" id="PTHR30055:SF234">
    <property type="entry name" value="HTH-TYPE TRANSCRIPTIONAL REGULATOR BETI"/>
    <property type="match status" value="1"/>
</dbReference>
<dbReference type="SUPFAM" id="SSF46689">
    <property type="entry name" value="Homeodomain-like"/>
    <property type="match status" value="1"/>
</dbReference>
<dbReference type="Proteomes" id="UP000635387">
    <property type="component" value="Unassembled WGS sequence"/>
</dbReference>
<keyword evidence="3" id="KW-0804">Transcription</keyword>
<dbReference type="InterPro" id="IPR025996">
    <property type="entry name" value="MT1864/Rv1816-like_C"/>
</dbReference>
<gene>
    <name evidence="6" type="ORF">GCM10017790_79110</name>
</gene>
<evidence type="ECO:0000259" key="5">
    <source>
        <dbReference type="PROSITE" id="PS50977"/>
    </source>
</evidence>
<feature type="DNA-binding region" description="H-T-H motif" evidence="4">
    <location>
        <begin position="58"/>
        <end position="77"/>
    </location>
</feature>
<dbReference type="SUPFAM" id="SSF48498">
    <property type="entry name" value="Tetracyclin repressor-like, C-terminal domain"/>
    <property type="match status" value="1"/>
</dbReference>
<dbReference type="EMBL" id="BNAY01000013">
    <property type="protein sequence ID" value="GHH36364.1"/>
    <property type="molecule type" value="Genomic_DNA"/>
</dbReference>
<evidence type="ECO:0000313" key="6">
    <source>
        <dbReference type="EMBL" id="GHH36364.1"/>
    </source>
</evidence>